<proteinExistence type="predicted"/>
<dbReference type="InterPro" id="IPR029064">
    <property type="entry name" value="Ribosomal_eL30-like_sf"/>
</dbReference>
<accession>A0A075GF96</accession>
<dbReference type="PANTHER" id="PTHR11449">
    <property type="entry name" value="RIBOSOMAL PROTEIN L30"/>
    <property type="match status" value="1"/>
</dbReference>
<evidence type="ECO:0000256" key="1">
    <source>
        <dbReference type="ARBA" id="ARBA00022980"/>
    </source>
</evidence>
<dbReference type="GO" id="GO:1990904">
    <property type="term" value="C:ribonucleoprotein complex"/>
    <property type="evidence" value="ECO:0007669"/>
    <property type="project" value="UniProtKB-KW"/>
</dbReference>
<reference evidence="4" key="1">
    <citation type="journal article" date="2014" name="Genome Biol. Evol.">
        <title>Pangenome evidence for extensive interdomain horizontal transfer affecting lineage core and shell genes in uncultured planktonic thaumarchaeota and euryarchaeota.</title>
        <authorList>
            <person name="Deschamps P."/>
            <person name="Zivanovic Y."/>
            <person name="Moreira D."/>
            <person name="Rodriguez-Valera F."/>
            <person name="Lopez-Garcia P."/>
        </authorList>
    </citation>
    <scope>NUCLEOTIDE SEQUENCE</scope>
</reference>
<dbReference type="EMBL" id="KF900588">
    <property type="protein sequence ID" value="AIF00328.1"/>
    <property type="molecule type" value="Genomic_DNA"/>
</dbReference>
<dbReference type="AlphaFoldDB" id="A0A075GF96"/>
<dbReference type="SUPFAM" id="SSF55315">
    <property type="entry name" value="L30e-like"/>
    <property type="match status" value="1"/>
</dbReference>
<protein>
    <submittedName>
        <fullName evidence="4">Ribosomal protein L7Ae/L30e/S12e/Gadd45 (RP-L30e, RPL30)</fullName>
    </submittedName>
</protein>
<dbReference type="Gene3D" id="3.30.1330.30">
    <property type="match status" value="1"/>
</dbReference>
<gene>
    <name evidence="4" type="primary">RP-L30e</name>
    <name evidence="4" type="synonym">RPL30</name>
</gene>
<keyword evidence="2" id="KW-0687">Ribonucleoprotein</keyword>
<dbReference type="InterPro" id="IPR039109">
    <property type="entry name" value="Ribosomal_eL30-like"/>
</dbReference>
<organism evidence="4">
    <name type="scientific">uncultured marine thaumarchaeote KM3_130_G11</name>
    <dbReference type="NCBI Taxonomy" id="1456000"/>
    <lineage>
        <taxon>Archaea</taxon>
        <taxon>Nitrososphaerota</taxon>
        <taxon>environmental samples</taxon>
    </lineage>
</organism>
<sequence>MTTTKLLEKALVDAIKEKKRIIGVKQIIASIKNCKLIVISESVPTNKAEKIEENAKKENVPTIHFEGSSVSLGKLCGLQFRVSAISFNSLTNTNAQAILNEFESK</sequence>
<dbReference type="GO" id="GO:0003723">
    <property type="term" value="F:RNA binding"/>
    <property type="evidence" value="ECO:0007669"/>
    <property type="project" value="InterPro"/>
</dbReference>
<name>A0A075GF96_9ARCH</name>
<evidence type="ECO:0000256" key="2">
    <source>
        <dbReference type="ARBA" id="ARBA00023274"/>
    </source>
</evidence>
<evidence type="ECO:0000259" key="3">
    <source>
        <dbReference type="Pfam" id="PF01248"/>
    </source>
</evidence>
<dbReference type="Pfam" id="PF01248">
    <property type="entry name" value="Ribosomal_L7Ae"/>
    <property type="match status" value="1"/>
</dbReference>
<evidence type="ECO:0000313" key="4">
    <source>
        <dbReference type="EMBL" id="AIF00328.1"/>
    </source>
</evidence>
<dbReference type="InterPro" id="IPR004038">
    <property type="entry name" value="Ribosomal_eL8/eL30/eS12/Gad45"/>
</dbReference>
<keyword evidence="1 4" id="KW-0689">Ribosomal protein</keyword>
<dbReference type="GO" id="GO:0005840">
    <property type="term" value="C:ribosome"/>
    <property type="evidence" value="ECO:0007669"/>
    <property type="project" value="UniProtKB-KW"/>
</dbReference>
<feature type="domain" description="Ribosomal protein eL8/eL30/eS12/Gadd45" evidence="3">
    <location>
        <begin position="7"/>
        <end position="87"/>
    </location>
</feature>